<dbReference type="PROSITE" id="PS51257">
    <property type="entry name" value="PROKAR_LIPOPROTEIN"/>
    <property type="match status" value="1"/>
</dbReference>
<dbReference type="Pfam" id="PF14322">
    <property type="entry name" value="SusD-like_3"/>
    <property type="match status" value="1"/>
</dbReference>
<dbReference type="EMBL" id="LWBP01000056">
    <property type="protein sequence ID" value="OQP66157.1"/>
    <property type="molecule type" value="Genomic_DNA"/>
</dbReference>
<keyword evidence="9" id="KW-1185">Reference proteome</keyword>
<dbReference type="AlphaFoldDB" id="A0A1V9G6F0"/>
<proteinExistence type="inferred from homology"/>
<organism evidence="8 9">
    <name type="scientific">Niastella populi</name>
    <dbReference type="NCBI Taxonomy" id="550983"/>
    <lineage>
        <taxon>Bacteria</taxon>
        <taxon>Pseudomonadati</taxon>
        <taxon>Bacteroidota</taxon>
        <taxon>Chitinophagia</taxon>
        <taxon>Chitinophagales</taxon>
        <taxon>Chitinophagaceae</taxon>
        <taxon>Niastella</taxon>
    </lineage>
</organism>
<evidence type="ECO:0000256" key="5">
    <source>
        <dbReference type="ARBA" id="ARBA00023237"/>
    </source>
</evidence>
<evidence type="ECO:0000259" key="7">
    <source>
        <dbReference type="Pfam" id="PF14322"/>
    </source>
</evidence>
<dbReference type="InterPro" id="IPR033985">
    <property type="entry name" value="SusD-like_N"/>
</dbReference>
<reference evidence="9" key="1">
    <citation type="submission" date="2016-04" db="EMBL/GenBank/DDBJ databases">
        <authorList>
            <person name="Chen L."/>
            <person name="Zhuang W."/>
            <person name="Wang G."/>
        </authorList>
    </citation>
    <scope>NUCLEOTIDE SEQUENCE [LARGE SCALE GENOMIC DNA]</scope>
    <source>
        <strain evidence="9">208</strain>
    </source>
</reference>
<dbReference type="OrthoDB" id="993981at2"/>
<comment type="subcellular location">
    <subcellularLocation>
        <location evidence="1">Cell outer membrane</location>
    </subcellularLocation>
</comment>
<accession>A0A1V9G6F0</accession>
<sequence length="502" mass="56207">MKKIAGYSLIAVVGLLSACDKKLDQNPISSQATETFYVSRNDFIQGVNAAYNGLRTWPDRMLNLSETRSDNLYAVSDGGVREWEGINSFHKTIAGNAYVTEAWSGNYTGIFKANQLLENLSLKGAAVITDAGLRTRLEAEARFLRAFYYFDLVRWFGRVPVIERSVTPAEALQIGRSPVTDVYNLIISDLQFAAASLPEAYAAAADKGRATRYAAKGILALVYMTRSGPTYDIKGPGLGLNEWDKALTLLDEIINSKKYTFATKYADIFDYDKENNAEVIFDVQYNTGSTPVVGSTFPWLLVPDTWFQSQGKATQGGLTIRPISNNLLNSYESADTLRKPLTIQTGYTNNGVTETRSFFKKYVNLTRVPNNRLDWPINFIALRYTDVLMLKAECILHGATGTQAEVDAIVNQVRKRAGMEDPVSNITLPQLMEERRKEFAAEGTRWHDLVRSGLVETVMTNWITQEDVGKVMQPFQKNYILYPIPQSELDVKPGLYEQNLGY</sequence>
<evidence type="ECO:0000259" key="6">
    <source>
        <dbReference type="Pfam" id="PF07980"/>
    </source>
</evidence>
<keyword evidence="5" id="KW-0998">Cell outer membrane</keyword>
<evidence type="ECO:0000313" key="9">
    <source>
        <dbReference type="Proteomes" id="UP000192276"/>
    </source>
</evidence>
<evidence type="ECO:0000256" key="4">
    <source>
        <dbReference type="ARBA" id="ARBA00023136"/>
    </source>
</evidence>
<keyword evidence="4" id="KW-0472">Membrane</keyword>
<dbReference type="STRING" id="550983.A4R26_13775"/>
<dbReference type="Gene3D" id="1.25.40.390">
    <property type="match status" value="1"/>
</dbReference>
<dbReference type="Proteomes" id="UP000192276">
    <property type="component" value="Unassembled WGS sequence"/>
</dbReference>
<protein>
    <submittedName>
        <fullName evidence="8">Carbohydrate-binding protein SusD</fullName>
    </submittedName>
</protein>
<dbReference type="GO" id="GO:0009279">
    <property type="term" value="C:cell outer membrane"/>
    <property type="evidence" value="ECO:0007669"/>
    <property type="project" value="UniProtKB-SubCell"/>
</dbReference>
<evidence type="ECO:0000256" key="2">
    <source>
        <dbReference type="ARBA" id="ARBA00006275"/>
    </source>
</evidence>
<evidence type="ECO:0000313" key="8">
    <source>
        <dbReference type="EMBL" id="OQP66157.1"/>
    </source>
</evidence>
<name>A0A1V9G6F0_9BACT</name>
<feature type="domain" description="SusD-like N-terminal" evidence="7">
    <location>
        <begin position="77"/>
        <end position="224"/>
    </location>
</feature>
<evidence type="ECO:0000256" key="1">
    <source>
        <dbReference type="ARBA" id="ARBA00004442"/>
    </source>
</evidence>
<feature type="domain" description="RagB/SusD" evidence="6">
    <location>
        <begin position="349"/>
        <end position="502"/>
    </location>
</feature>
<comment type="caution">
    <text evidence="8">The sequence shown here is derived from an EMBL/GenBank/DDBJ whole genome shotgun (WGS) entry which is preliminary data.</text>
</comment>
<keyword evidence="3" id="KW-0732">Signal</keyword>
<dbReference type="InterPro" id="IPR011990">
    <property type="entry name" value="TPR-like_helical_dom_sf"/>
</dbReference>
<comment type="similarity">
    <text evidence="2">Belongs to the SusD family.</text>
</comment>
<dbReference type="Pfam" id="PF07980">
    <property type="entry name" value="SusD_RagB"/>
    <property type="match status" value="1"/>
</dbReference>
<dbReference type="InterPro" id="IPR012944">
    <property type="entry name" value="SusD_RagB_dom"/>
</dbReference>
<gene>
    <name evidence="8" type="ORF">A4R26_13775</name>
</gene>
<dbReference type="RefSeq" id="WP_081162748.1">
    <property type="nucleotide sequence ID" value="NZ_LWBP01000056.1"/>
</dbReference>
<dbReference type="CDD" id="cd08977">
    <property type="entry name" value="SusD"/>
    <property type="match status" value="1"/>
</dbReference>
<evidence type="ECO:0000256" key="3">
    <source>
        <dbReference type="ARBA" id="ARBA00022729"/>
    </source>
</evidence>
<dbReference type="SUPFAM" id="SSF48452">
    <property type="entry name" value="TPR-like"/>
    <property type="match status" value="1"/>
</dbReference>